<feature type="region of interest" description="Disordered" evidence="1">
    <location>
        <begin position="322"/>
        <end position="353"/>
    </location>
</feature>
<evidence type="ECO:0000313" key="3">
    <source>
        <dbReference type="Proteomes" id="UP000242474"/>
    </source>
</evidence>
<organism evidence="2 3">
    <name type="scientific">Coemansia reversa (strain ATCC 12441 / NRRL 1564)</name>
    <dbReference type="NCBI Taxonomy" id="763665"/>
    <lineage>
        <taxon>Eukaryota</taxon>
        <taxon>Fungi</taxon>
        <taxon>Fungi incertae sedis</taxon>
        <taxon>Zoopagomycota</taxon>
        <taxon>Kickxellomycotina</taxon>
        <taxon>Kickxellomycetes</taxon>
        <taxon>Kickxellales</taxon>
        <taxon>Kickxellaceae</taxon>
        <taxon>Coemansia</taxon>
    </lineage>
</organism>
<protein>
    <submittedName>
        <fullName evidence="2">Uncharacterized protein</fullName>
    </submittedName>
</protein>
<accession>A0A2G5BKF9</accession>
<gene>
    <name evidence="2" type="ORF">COEREDRAFT_78840</name>
</gene>
<sequence>MAEISTISSSRSSLSASPSRNCNESPSRALRPIRTTFSCRAIDNKPSYGKPSPYKRKIQAHSAENLHRVRAGIGGPTKHRESMSGIGNNLRSHNPAGLGRSVSRSANTQDQGPSRLVGGLRRSSTYRTTGADANFNATALPSTQVDDVMISRRKRSSSSANSPSYTVDAALPTAGLSVFPTNTQFPFGRRQSAHRRTRSSFQSSTGQFPQNNDQPNSPVRVHTSPSPDVTPLSPSSPQADELPAPSLDQRLKAKTLDYGTLKRRGTGKSAPLPTVNMTVGSSETGDIVDVVGSHSRPSVVYSSVRRSSEIGGAIDGKKTMQTKAGVGGKQGKVWMADRPSNLGAPAPQSMHPESGLSKLLRYIGIRGKKKRSGKTILSSS</sequence>
<feature type="region of interest" description="Disordered" evidence="1">
    <location>
        <begin position="146"/>
        <end position="166"/>
    </location>
</feature>
<dbReference type="AlphaFoldDB" id="A0A2G5BKF9"/>
<dbReference type="EMBL" id="KZ303486">
    <property type="protein sequence ID" value="PIA19493.1"/>
    <property type="molecule type" value="Genomic_DNA"/>
</dbReference>
<proteinExistence type="predicted"/>
<feature type="compositionally biased region" description="Low complexity" evidence="1">
    <location>
        <begin position="1"/>
        <end position="19"/>
    </location>
</feature>
<feature type="compositionally biased region" description="Polar residues" evidence="1">
    <location>
        <begin position="199"/>
        <end position="238"/>
    </location>
</feature>
<feature type="region of interest" description="Disordered" evidence="1">
    <location>
        <begin position="93"/>
        <end position="122"/>
    </location>
</feature>
<feature type="region of interest" description="Disordered" evidence="1">
    <location>
        <begin position="182"/>
        <end position="278"/>
    </location>
</feature>
<reference evidence="2 3" key="1">
    <citation type="journal article" date="2015" name="Genome Biol. Evol.">
        <title>Phylogenomic analyses indicate that early fungi evolved digesting cell walls of algal ancestors of land plants.</title>
        <authorList>
            <person name="Chang Y."/>
            <person name="Wang S."/>
            <person name="Sekimoto S."/>
            <person name="Aerts A.L."/>
            <person name="Choi C."/>
            <person name="Clum A."/>
            <person name="LaButti K.M."/>
            <person name="Lindquist E.A."/>
            <person name="Yee Ngan C."/>
            <person name="Ohm R.A."/>
            <person name="Salamov A.A."/>
            <person name="Grigoriev I.V."/>
            <person name="Spatafora J.W."/>
            <person name="Berbee M.L."/>
        </authorList>
    </citation>
    <scope>NUCLEOTIDE SEQUENCE [LARGE SCALE GENOMIC DNA]</scope>
    <source>
        <strain evidence="2 3">NRRL 1564</strain>
    </source>
</reference>
<dbReference type="Proteomes" id="UP000242474">
    <property type="component" value="Unassembled WGS sequence"/>
</dbReference>
<name>A0A2G5BKF9_COERN</name>
<keyword evidence="3" id="KW-1185">Reference proteome</keyword>
<feature type="compositionally biased region" description="Polar residues" evidence="1">
    <location>
        <begin position="102"/>
        <end position="112"/>
    </location>
</feature>
<dbReference type="OrthoDB" id="5592474at2759"/>
<feature type="region of interest" description="Disordered" evidence="1">
    <location>
        <begin position="1"/>
        <end position="60"/>
    </location>
</feature>
<evidence type="ECO:0000313" key="2">
    <source>
        <dbReference type="EMBL" id="PIA19493.1"/>
    </source>
</evidence>
<evidence type="ECO:0000256" key="1">
    <source>
        <dbReference type="SAM" id="MobiDB-lite"/>
    </source>
</evidence>